<dbReference type="InterPro" id="IPR023796">
    <property type="entry name" value="Serpin_dom"/>
</dbReference>
<evidence type="ECO:0000313" key="7">
    <source>
        <dbReference type="Proteomes" id="UP000239720"/>
    </source>
</evidence>
<gene>
    <name evidence="4" type="primary">xghA2</name>
    <name evidence="5" type="ORF">B9R14_13725</name>
    <name evidence="4" type="ORF">HVS_09590</name>
</gene>
<accession>A0A2K9E611</accession>
<protein>
    <submittedName>
        <fullName evidence="4">Xyloglucanase Xgh74A</fullName>
        <ecNumber evidence="4">3.2.1.-</ecNumber>
    </submittedName>
</protein>
<dbReference type="Proteomes" id="UP000239720">
    <property type="component" value="Unassembled WGS sequence"/>
</dbReference>
<dbReference type="GO" id="GO:0000272">
    <property type="term" value="P:polysaccharide catabolic process"/>
    <property type="evidence" value="ECO:0007669"/>
    <property type="project" value="InterPro"/>
</dbReference>
<evidence type="ECO:0000313" key="4">
    <source>
        <dbReference type="EMBL" id="AUG57818.1"/>
    </source>
</evidence>
<dbReference type="GO" id="GO:0004867">
    <property type="term" value="F:serine-type endopeptidase inhibitor activity"/>
    <property type="evidence" value="ECO:0007669"/>
    <property type="project" value="InterPro"/>
</dbReference>
<evidence type="ECO:0000313" key="6">
    <source>
        <dbReference type="Proteomes" id="UP000233534"/>
    </source>
</evidence>
<evidence type="ECO:0000256" key="2">
    <source>
        <dbReference type="SAM" id="SignalP"/>
    </source>
</evidence>
<dbReference type="KEGG" id="hsc:HVS_09590"/>
<dbReference type="InterPro" id="IPR023795">
    <property type="entry name" value="Serpin_CS"/>
</dbReference>
<dbReference type="Gene3D" id="3.30.497.10">
    <property type="entry name" value="Antithrombin, subunit I, domain 2"/>
    <property type="match status" value="1"/>
</dbReference>
<dbReference type="SUPFAM" id="SSF56574">
    <property type="entry name" value="Serpins"/>
    <property type="match status" value="1"/>
</dbReference>
<reference evidence="5 7" key="2">
    <citation type="journal article" date="2018" name="Syst. Appl. Microbiol.">
        <title>Characterization and high-quality draft genome sequence of Herbivorax saccincola A7, an anaerobic, alkaliphilic, thermophilic, cellulolytic, and xylanolytic bacterium.</title>
        <authorList>
            <person name="Aikawa S."/>
            <person name="Baramee S."/>
            <person name="Sermsathanaswadi J."/>
            <person name="Thianheng P."/>
            <person name="Tachaapaikoon C."/>
            <person name="Shikata A."/>
            <person name="Waeonukul R."/>
            <person name="Pason P."/>
            <person name="Ratanakhanokchai K."/>
            <person name="Kosugi A."/>
        </authorList>
    </citation>
    <scope>NUCLEOTIDE SEQUENCE [LARGE SCALE GENOMIC DNA]</scope>
    <source>
        <strain evidence="5 7">A7</strain>
    </source>
</reference>
<evidence type="ECO:0000259" key="3">
    <source>
        <dbReference type="PROSITE" id="PS51766"/>
    </source>
</evidence>
<dbReference type="Gene3D" id="2.30.39.10">
    <property type="entry name" value="Alpha-1-antitrypsin, domain 1"/>
    <property type="match status" value="1"/>
</dbReference>
<keyword evidence="2" id="KW-0732">Signal</keyword>
<dbReference type="InterPro" id="IPR036439">
    <property type="entry name" value="Dockerin_dom_sf"/>
</dbReference>
<dbReference type="GO" id="GO:0005615">
    <property type="term" value="C:extracellular space"/>
    <property type="evidence" value="ECO:0007669"/>
    <property type="project" value="InterPro"/>
</dbReference>
<evidence type="ECO:0000256" key="1">
    <source>
        <dbReference type="RuleBase" id="RU000411"/>
    </source>
</evidence>
<dbReference type="Pfam" id="PF00404">
    <property type="entry name" value="Dockerin_1"/>
    <property type="match status" value="1"/>
</dbReference>
<dbReference type="EMBL" id="NEMB01000003">
    <property type="protein sequence ID" value="PQQ67702.1"/>
    <property type="molecule type" value="Genomic_DNA"/>
</dbReference>
<feature type="signal peptide" evidence="2">
    <location>
        <begin position="1"/>
        <end position="25"/>
    </location>
</feature>
<dbReference type="InterPro" id="IPR036186">
    <property type="entry name" value="Serpin_sf"/>
</dbReference>
<dbReference type="CDD" id="cd14256">
    <property type="entry name" value="Dockerin_I"/>
    <property type="match status" value="1"/>
</dbReference>
<dbReference type="RefSeq" id="WP_101301624.1">
    <property type="nucleotide sequence ID" value="NZ_CP025197.1"/>
</dbReference>
<dbReference type="OrthoDB" id="9764871at2"/>
<evidence type="ECO:0000313" key="5">
    <source>
        <dbReference type="EMBL" id="PQQ67702.1"/>
    </source>
</evidence>
<organism evidence="4 6">
    <name type="scientific">Acetivibrio saccincola</name>
    <dbReference type="NCBI Taxonomy" id="1677857"/>
    <lineage>
        <taxon>Bacteria</taxon>
        <taxon>Bacillati</taxon>
        <taxon>Bacillota</taxon>
        <taxon>Clostridia</taxon>
        <taxon>Eubacteriales</taxon>
        <taxon>Oscillospiraceae</taxon>
        <taxon>Acetivibrio</taxon>
    </lineage>
</organism>
<dbReference type="SMART" id="SM00093">
    <property type="entry name" value="SERPIN"/>
    <property type="match status" value="1"/>
</dbReference>
<name>A0A2K9E611_9FIRM</name>
<dbReference type="InterPro" id="IPR042185">
    <property type="entry name" value="Serpin_sf_2"/>
</dbReference>
<keyword evidence="4" id="KW-0326">Glycosidase</keyword>
<dbReference type="InterPro" id="IPR000215">
    <property type="entry name" value="Serpin_fam"/>
</dbReference>
<reference evidence="4 6" key="1">
    <citation type="submission" date="2017-12" db="EMBL/GenBank/DDBJ databases">
        <title>Complete genome sequence of Herbivorax saccincola GGR1, a novel Cellulosome-producing hydrolytic bacterium in a thermophilic biogas plant, established by Illumina and Nanopore MinION sequencing.</title>
        <authorList>
            <person name="Pechtl A."/>
            <person name="Ruckert C."/>
            <person name="Koeck D.E."/>
            <person name="Maus I."/>
            <person name="Winkler A."/>
            <person name="Kalinowski J."/>
            <person name="Puhler A."/>
            <person name="Schwarz W.W."/>
            <person name="Zverlov V.V."/>
            <person name="Schluter A."/>
            <person name="Liebl W."/>
        </authorList>
    </citation>
    <scope>NUCLEOTIDE SEQUENCE [LARGE SCALE GENOMIC DNA]</scope>
    <source>
        <strain evidence="4">GGR1</strain>
        <strain evidence="6">SR1</strain>
    </source>
</reference>
<comment type="similarity">
    <text evidence="1">Belongs to the serpin family.</text>
</comment>
<dbReference type="Gene3D" id="1.10.1330.10">
    <property type="entry name" value="Dockerin domain"/>
    <property type="match status" value="1"/>
</dbReference>
<dbReference type="InterPro" id="IPR002105">
    <property type="entry name" value="Dockerin_1_rpt"/>
</dbReference>
<dbReference type="PANTHER" id="PTHR11461">
    <property type="entry name" value="SERINE PROTEASE INHIBITOR, SERPIN"/>
    <property type="match status" value="1"/>
</dbReference>
<feature type="chain" id="PRO_5033762805" evidence="2">
    <location>
        <begin position="26"/>
        <end position="490"/>
    </location>
</feature>
<dbReference type="CDD" id="cd19588">
    <property type="entry name" value="serpin_miropin-like"/>
    <property type="match status" value="1"/>
</dbReference>
<proteinExistence type="inferred from homology"/>
<dbReference type="GO" id="GO:0004553">
    <property type="term" value="F:hydrolase activity, hydrolyzing O-glycosyl compounds"/>
    <property type="evidence" value="ECO:0007669"/>
    <property type="project" value="InterPro"/>
</dbReference>
<dbReference type="EC" id="3.2.1.-" evidence="4"/>
<dbReference type="Proteomes" id="UP000233534">
    <property type="component" value="Chromosome"/>
</dbReference>
<dbReference type="AlphaFoldDB" id="A0A2K9E611"/>
<keyword evidence="6" id="KW-1185">Reference proteome</keyword>
<feature type="domain" description="Dockerin" evidence="3">
    <location>
        <begin position="34"/>
        <end position="103"/>
    </location>
</feature>
<dbReference type="PANTHER" id="PTHR11461:SF211">
    <property type="entry name" value="GH10112P-RELATED"/>
    <property type="match status" value="1"/>
</dbReference>
<dbReference type="PROSITE" id="PS51766">
    <property type="entry name" value="DOCKERIN"/>
    <property type="match status" value="1"/>
</dbReference>
<dbReference type="SUPFAM" id="SSF63446">
    <property type="entry name" value="Type I dockerin domain"/>
    <property type="match status" value="1"/>
</dbReference>
<keyword evidence="4" id="KW-0378">Hydrolase</keyword>
<dbReference type="PROSITE" id="PS00284">
    <property type="entry name" value="SERPIN"/>
    <property type="match status" value="1"/>
</dbReference>
<dbReference type="InterPro" id="IPR016134">
    <property type="entry name" value="Dockerin_dom"/>
</dbReference>
<sequence>MSKKVVHVIILTMLFSFLLTANLFASGNAVQSSSSILYGDLNGDEYINSIDYTLMGRYILGQTNNLRENHTTAADLNGDGEITSSDCALLVRYILSIINKFPVENKDISENIADGFIEGNTKFALDVFKEVCKDEEGENIFISPFTVSTALSILYQGAGSDTKEEMAKVLGYDGLDIKEVNNSYKYLLNYFSQLNEDVKLKNSNSIWINSLIGDNIIKQNFISTNKDVFNALIEIRDFSDEGIADEINNWISEATEGKIDKMLDKVPADLLSYIISATYFKGTWTEEFDDEKTNTAPFYAEDGSTENVMMMSKEGKLEYGEGDGYKAVRLPYGDGEMAMYCILPDKDKPINEFIQNMDLHKWNEIKNSITERDDVLLRLPRFKIEYAKDGSGSLRGALEALGMKKAFQDDADFSGMSEIGAIVEDVLHKSVIEVNEKGTEAAGVVIIPVAPTSISRPYFTANRPFVFVIADEEYDTILFMGKVGNGNFDN</sequence>
<dbReference type="InterPro" id="IPR042178">
    <property type="entry name" value="Serpin_sf_1"/>
</dbReference>
<dbReference type="EMBL" id="CP025197">
    <property type="protein sequence ID" value="AUG57818.1"/>
    <property type="molecule type" value="Genomic_DNA"/>
</dbReference>
<dbReference type="Pfam" id="PF00079">
    <property type="entry name" value="Serpin"/>
    <property type="match status" value="1"/>
</dbReference>